<reference evidence="1 2" key="1">
    <citation type="submission" date="2021-03" db="EMBL/GenBank/DDBJ databases">
        <title>Sequencing the genomes of 1000 actinobacteria strains.</title>
        <authorList>
            <person name="Klenk H.-P."/>
        </authorList>
    </citation>
    <scope>NUCLEOTIDE SEQUENCE [LARGE SCALE GENOMIC DNA]</scope>
    <source>
        <strain evidence="1 2">DSM 45256</strain>
    </source>
</reference>
<comment type="caution">
    <text evidence="1">The sequence shown here is derived from an EMBL/GenBank/DDBJ whole genome shotgun (WGS) entry which is preliminary data.</text>
</comment>
<gene>
    <name evidence="1" type="ORF">JOF36_005916</name>
</gene>
<proteinExistence type="predicted"/>
<name>A0ABS4W1Y6_9PSEU</name>
<evidence type="ECO:0000313" key="1">
    <source>
        <dbReference type="EMBL" id="MBP2370220.1"/>
    </source>
</evidence>
<dbReference type="EMBL" id="JAGINU010000001">
    <property type="protein sequence ID" value="MBP2370220.1"/>
    <property type="molecule type" value="Genomic_DNA"/>
</dbReference>
<dbReference type="RefSeq" id="WP_210033292.1">
    <property type="nucleotide sequence ID" value="NZ_JAGINU010000001.1"/>
</dbReference>
<organism evidence="1 2">
    <name type="scientific">Pseudonocardia parietis</name>
    <dbReference type="NCBI Taxonomy" id="570936"/>
    <lineage>
        <taxon>Bacteria</taxon>
        <taxon>Bacillati</taxon>
        <taxon>Actinomycetota</taxon>
        <taxon>Actinomycetes</taxon>
        <taxon>Pseudonocardiales</taxon>
        <taxon>Pseudonocardiaceae</taxon>
        <taxon>Pseudonocardia</taxon>
    </lineage>
</organism>
<sequence>MAASVQLGIQGGEQFRDLSKKLRGQKDLQRKLRAGVRSAGKPAERDLKAAVMRVRVTSDRGGTAHPDRSTSLRARTARAVRTKATQRGIRTIVDAKKLGPHGHSLPRYLDGTIRSYRRWRHPVFGNRDVWTEQSGSAWFFVTMRRRAPTFQREVLRVMADVERELTS</sequence>
<evidence type="ECO:0000313" key="2">
    <source>
        <dbReference type="Proteomes" id="UP001519295"/>
    </source>
</evidence>
<dbReference type="Proteomes" id="UP001519295">
    <property type="component" value="Unassembled WGS sequence"/>
</dbReference>
<accession>A0ABS4W1Y6</accession>
<protein>
    <recommendedName>
        <fullName evidence="3">HK97 gp10 family phage protein</fullName>
    </recommendedName>
</protein>
<evidence type="ECO:0008006" key="3">
    <source>
        <dbReference type="Google" id="ProtNLM"/>
    </source>
</evidence>
<keyword evidence="2" id="KW-1185">Reference proteome</keyword>